<evidence type="ECO:0000313" key="2">
    <source>
        <dbReference type="Proteomes" id="UP001291653"/>
    </source>
</evidence>
<dbReference type="SMART" id="SM00028">
    <property type="entry name" value="TPR"/>
    <property type="match status" value="2"/>
</dbReference>
<reference evidence="1 2" key="1">
    <citation type="submission" date="2022-10" db="EMBL/GenBank/DDBJ databases">
        <title>Draft genome sequence of Streptomyces sp. YSPA8.</title>
        <authorList>
            <person name="Moriuchi R."/>
            <person name="Dohra H."/>
            <person name="Yamamura H."/>
            <person name="Kodani S."/>
        </authorList>
    </citation>
    <scope>NUCLEOTIDE SEQUENCE [LARGE SCALE GENOMIC DNA]</scope>
    <source>
        <strain evidence="1 2">YSPA8</strain>
    </source>
</reference>
<evidence type="ECO:0000313" key="1">
    <source>
        <dbReference type="EMBL" id="GLF96504.1"/>
    </source>
</evidence>
<dbReference type="InterPro" id="IPR011990">
    <property type="entry name" value="TPR-like_helical_dom_sf"/>
</dbReference>
<sequence length="420" mass="45591">METNATFVGALREKGFTQGEAAEALNAVLRSQGHGGTVSDRTVRHWSAGKTRWPHLRQREALETVFGCTVEELGFTPPARRRPDAPMESPVRRRIFLSAATGTTTAAMIPFAGASHAVGTSDVLRLRSGIDELISLDNNRGGHEQLERAALAGAEEALRLQQLSASQRVRRRLFGVASEYTVWAAWSAVDAQQAGRAVPLLHHALYLAGMAQDPVAKMKVWNNLAMAARQRGDYREAFDAGQAALSVVSTRQYPLLASLAHARIAVGHGYLGERQAALRSFGHAQEALEKVDPEQPQPGWIAFYGPGDLAALTAVVHEHAGEHAEAEAASHRAFSATPPEYRRNRAMDMARIALAQLRQHDVEQACATATASVGLMNGDPLPGRMRAILGDFQQELIALAPTTPVARDWRDRHRAGRGRA</sequence>
<keyword evidence="2" id="KW-1185">Reference proteome</keyword>
<name>A0ABQ5P1V6_9ACTN</name>
<dbReference type="SUPFAM" id="SSF48452">
    <property type="entry name" value="TPR-like"/>
    <property type="match status" value="1"/>
</dbReference>
<dbReference type="Gene3D" id="1.25.40.10">
    <property type="entry name" value="Tetratricopeptide repeat domain"/>
    <property type="match status" value="1"/>
</dbReference>
<dbReference type="Proteomes" id="UP001291653">
    <property type="component" value="Unassembled WGS sequence"/>
</dbReference>
<organism evidence="1 2">
    <name type="scientific">Streptomyces yaizuensis</name>
    <dbReference type="NCBI Taxonomy" id="2989713"/>
    <lineage>
        <taxon>Bacteria</taxon>
        <taxon>Bacillati</taxon>
        <taxon>Actinomycetota</taxon>
        <taxon>Actinomycetes</taxon>
        <taxon>Kitasatosporales</taxon>
        <taxon>Streptomycetaceae</taxon>
        <taxon>Streptomyces</taxon>
    </lineage>
</organism>
<gene>
    <name evidence="1" type="ORF">SYYSPA8_19425</name>
</gene>
<comment type="caution">
    <text evidence="1">The sequence shown here is derived from an EMBL/GenBank/DDBJ whole genome shotgun (WGS) entry which is preliminary data.</text>
</comment>
<accession>A0ABQ5P1V6</accession>
<dbReference type="EMBL" id="BSBI01000008">
    <property type="protein sequence ID" value="GLF96504.1"/>
    <property type="molecule type" value="Genomic_DNA"/>
</dbReference>
<dbReference type="InterPro" id="IPR019734">
    <property type="entry name" value="TPR_rpt"/>
</dbReference>
<dbReference type="RefSeq" id="WP_323448542.1">
    <property type="nucleotide sequence ID" value="NZ_BSBI01000008.1"/>
</dbReference>
<proteinExistence type="predicted"/>
<protein>
    <submittedName>
        <fullName evidence="1">Helix-turn-helix domain-containing protein</fullName>
    </submittedName>
</protein>